<sequence>MENNKDKYLQRIKKLLAMARNNSSAEEAALALRRAQRLMETHKLTEADAAMMDINEASTQKAPSHAEKMPEYMALLAHMIALAFGCKFYTTHGHERWDAPAKRTITYYGPDERPQVAAYSFEVLGKQLAKARREYTSTLRKNIKPATKVARADTFCSAWVNGAYAVISDFAVTEAEETLMENYRSKKLSQGMKKLEPRKPGKASGTDDAANQGYLAGCNAQLHHAVTGASNVVARIEGVSQ</sequence>
<dbReference type="Proteomes" id="UP000855471">
    <property type="component" value="Unassembled WGS sequence"/>
</dbReference>
<dbReference type="InterPro" id="IPR055592">
    <property type="entry name" value="DUF7168"/>
</dbReference>
<proteinExistence type="predicted"/>
<feature type="region of interest" description="Disordered" evidence="1">
    <location>
        <begin position="189"/>
        <end position="208"/>
    </location>
</feature>
<dbReference type="Pfam" id="PF23771">
    <property type="entry name" value="DUF7168"/>
    <property type="match status" value="1"/>
</dbReference>
<dbReference type="PIRSF" id="PIRSF028111">
    <property type="entry name" value="UCP028111"/>
    <property type="match status" value="1"/>
</dbReference>
<comment type="caution">
    <text evidence="4">The sequence shown here is derived from an EMBL/GenBank/DDBJ whole genome shotgun (WGS) entry which is preliminary data.</text>
</comment>
<dbReference type="EMBL" id="DACSXJ010000036">
    <property type="protein sequence ID" value="HAT3899744.1"/>
    <property type="molecule type" value="Genomic_DNA"/>
</dbReference>
<gene>
    <name evidence="4" type="ORF">I9Y29_004223</name>
</gene>
<organism evidence="4">
    <name type="scientific">Citrobacter freundii</name>
    <dbReference type="NCBI Taxonomy" id="546"/>
    <lineage>
        <taxon>Bacteria</taxon>
        <taxon>Pseudomonadati</taxon>
        <taxon>Pseudomonadota</taxon>
        <taxon>Gammaproteobacteria</taxon>
        <taxon>Enterobacterales</taxon>
        <taxon>Enterobacteriaceae</taxon>
        <taxon>Citrobacter</taxon>
        <taxon>Citrobacter freundii complex</taxon>
    </lineage>
</organism>
<evidence type="ECO:0000256" key="1">
    <source>
        <dbReference type="SAM" id="MobiDB-lite"/>
    </source>
</evidence>
<protein>
    <submittedName>
        <fullName evidence="4">DUF2786 domain-containing protein</fullName>
    </submittedName>
</protein>
<dbReference type="Pfam" id="PF10979">
    <property type="entry name" value="DUF2786"/>
    <property type="match status" value="1"/>
</dbReference>
<dbReference type="AlphaFoldDB" id="A0A8H9QFA3"/>
<dbReference type="RefSeq" id="WP_117061573.1">
    <property type="nucleotide sequence ID" value="NZ_CP056853.1"/>
</dbReference>
<name>A0A8H9QFA3_CITFR</name>
<dbReference type="InterPro" id="IPR016868">
    <property type="entry name" value="Phage_B3_Orf5"/>
</dbReference>
<reference evidence="4" key="2">
    <citation type="submission" date="2020-09" db="EMBL/GenBank/DDBJ databases">
        <authorList>
            <consortium name="NCBI Pathogen Detection Project"/>
        </authorList>
    </citation>
    <scope>NUCLEOTIDE SEQUENCE</scope>
    <source>
        <strain evidence="4">O50</strain>
    </source>
</reference>
<reference evidence="4" key="1">
    <citation type="journal article" date="2018" name="Genome Biol.">
        <title>SKESA: strategic k-mer extension for scrupulous assemblies.</title>
        <authorList>
            <person name="Souvorov A."/>
            <person name="Agarwala R."/>
            <person name="Lipman D.J."/>
        </authorList>
    </citation>
    <scope>NUCLEOTIDE SEQUENCE</scope>
    <source>
        <strain evidence="4">O50</strain>
    </source>
</reference>
<evidence type="ECO:0000313" key="4">
    <source>
        <dbReference type="EMBL" id="HAT3899744.1"/>
    </source>
</evidence>
<evidence type="ECO:0000259" key="2">
    <source>
        <dbReference type="Pfam" id="PF10979"/>
    </source>
</evidence>
<dbReference type="InterPro" id="IPR024498">
    <property type="entry name" value="DUF2786"/>
</dbReference>
<feature type="domain" description="DUF7168" evidence="3">
    <location>
        <begin position="53"/>
        <end position="199"/>
    </location>
</feature>
<accession>A0A8H9QFA3</accession>
<feature type="domain" description="DUF2786" evidence="2">
    <location>
        <begin position="7"/>
        <end position="45"/>
    </location>
</feature>
<evidence type="ECO:0000259" key="3">
    <source>
        <dbReference type="Pfam" id="PF23771"/>
    </source>
</evidence>